<dbReference type="PANTHER" id="PTHR47473:SF1">
    <property type="entry name" value="METHYLTRANSFERASE DOMAIN-CONTAINING PROTEIN"/>
    <property type="match status" value="1"/>
</dbReference>
<dbReference type="Gramene" id="EFJ07823">
    <property type="protein sequence ID" value="EFJ07823"/>
    <property type="gene ID" value="SELMODRAFT_429387"/>
</dbReference>
<evidence type="ECO:0000313" key="1">
    <source>
        <dbReference type="EMBL" id="EFJ07823.1"/>
    </source>
</evidence>
<dbReference type="PANTHER" id="PTHR47473">
    <property type="entry name" value="BTA1P"/>
    <property type="match status" value="1"/>
</dbReference>
<dbReference type="GO" id="GO:0006578">
    <property type="term" value="P:amino-acid betaine biosynthetic process"/>
    <property type="evidence" value="ECO:0000318"/>
    <property type="project" value="GO_Central"/>
</dbReference>
<evidence type="ECO:0000313" key="2">
    <source>
        <dbReference type="Proteomes" id="UP000001514"/>
    </source>
</evidence>
<dbReference type="Pfam" id="PF11899">
    <property type="entry name" value="DUF3419"/>
    <property type="match status" value="2"/>
</dbReference>
<dbReference type="KEGG" id="smo:SELMODRAFT_429387"/>
<dbReference type="HOGENOM" id="CLU_792227_0_0_1"/>
<sequence>MAILDPDSFKSLADSVSSLPPLKVILNDMNYILLPRNDLYLNPSDVVLTLTSGGCNALDLVLQGAKQVVAVDMNPAQSYLLELKRLATTRLSFEDAWKMFGEGVHPTFESLLERELVSFLSQGAVNFWRKKARWYGLTHSSSEGACKAYTKGSSSQNFEQGALHRVSCYAHATTTKRALVRLCRKLAITSWDFCEDGIFLRNQQIHDVVLCWSVQRPASSATQGGQLIQLHCPLSKFNSCVFTSPGQQLLLPLLPDWEVFIQLLSSFPGKGKLPQTQDKACCGTRSITKKRRHKAKAYVWRSFRSECTPRYVPGTSCLVKCCVLLGARVILMDHWLEQSDVDVLCKALQAHVIPGGRVIWRSASRSPSYANCIEKSGFKVIQVATSKASMDRVNMYASFFVAVRVGGLASIKIPIHPSSRLHEAGS</sequence>
<dbReference type="InParanoid" id="D8T609"/>
<proteinExistence type="predicted"/>
<accession>D8T609</accession>
<gene>
    <name evidence="1" type="ORF">SELMODRAFT_429387</name>
</gene>
<dbReference type="AlphaFoldDB" id="D8T609"/>
<dbReference type="eggNOG" id="ENOG502QQCH">
    <property type="taxonomic scope" value="Eukaryota"/>
</dbReference>
<dbReference type="Proteomes" id="UP000001514">
    <property type="component" value="Unassembled WGS sequence"/>
</dbReference>
<keyword evidence="2" id="KW-1185">Reference proteome</keyword>
<protein>
    <submittedName>
        <fullName evidence="1">Uncharacterized protein</fullName>
    </submittedName>
</protein>
<name>D8T609_SELML</name>
<dbReference type="STRING" id="88036.D8T609"/>
<reference evidence="1 2" key="1">
    <citation type="journal article" date="2011" name="Science">
        <title>The Selaginella genome identifies genetic changes associated with the evolution of vascular plants.</title>
        <authorList>
            <person name="Banks J.A."/>
            <person name="Nishiyama T."/>
            <person name="Hasebe M."/>
            <person name="Bowman J.L."/>
            <person name="Gribskov M."/>
            <person name="dePamphilis C."/>
            <person name="Albert V.A."/>
            <person name="Aono N."/>
            <person name="Aoyama T."/>
            <person name="Ambrose B.A."/>
            <person name="Ashton N.W."/>
            <person name="Axtell M.J."/>
            <person name="Barker E."/>
            <person name="Barker M.S."/>
            <person name="Bennetzen J.L."/>
            <person name="Bonawitz N.D."/>
            <person name="Chapple C."/>
            <person name="Cheng C."/>
            <person name="Correa L.G."/>
            <person name="Dacre M."/>
            <person name="DeBarry J."/>
            <person name="Dreyer I."/>
            <person name="Elias M."/>
            <person name="Engstrom E.M."/>
            <person name="Estelle M."/>
            <person name="Feng L."/>
            <person name="Finet C."/>
            <person name="Floyd S.K."/>
            <person name="Frommer W.B."/>
            <person name="Fujita T."/>
            <person name="Gramzow L."/>
            <person name="Gutensohn M."/>
            <person name="Harholt J."/>
            <person name="Hattori M."/>
            <person name="Heyl A."/>
            <person name="Hirai T."/>
            <person name="Hiwatashi Y."/>
            <person name="Ishikawa M."/>
            <person name="Iwata M."/>
            <person name="Karol K.G."/>
            <person name="Koehler B."/>
            <person name="Kolukisaoglu U."/>
            <person name="Kubo M."/>
            <person name="Kurata T."/>
            <person name="Lalonde S."/>
            <person name="Li K."/>
            <person name="Li Y."/>
            <person name="Litt A."/>
            <person name="Lyons E."/>
            <person name="Manning G."/>
            <person name="Maruyama T."/>
            <person name="Michael T.P."/>
            <person name="Mikami K."/>
            <person name="Miyazaki S."/>
            <person name="Morinaga S."/>
            <person name="Murata T."/>
            <person name="Mueller-Roeber B."/>
            <person name="Nelson D.R."/>
            <person name="Obara M."/>
            <person name="Oguri Y."/>
            <person name="Olmstead R.G."/>
            <person name="Onodera N."/>
            <person name="Petersen B.L."/>
            <person name="Pils B."/>
            <person name="Prigge M."/>
            <person name="Rensing S.A."/>
            <person name="Riano-Pachon D.M."/>
            <person name="Roberts A.W."/>
            <person name="Sato Y."/>
            <person name="Scheller H.V."/>
            <person name="Schulz B."/>
            <person name="Schulz C."/>
            <person name="Shakirov E.V."/>
            <person name="Shibagaki N."/>
            <person name="Shinohara N."/>
            <person name="Shippen D.E."/>
            <person name="Soerensen I."/>
            <person name="Sotooka R."/>
            <person name="Sugimoto N."/>
            <person name="Sugita M."/>
            <person name="Sumikawa N."/>
            <person name="Tanurdzic M."/>
            <person name="Theissen G."/>
            <person name="Ulvskov P."/>
            <person name="Wakazuki S."/>
            <person name="Weng J.K."/>
            <person name="Willats W.W."/>
            <person name="Wipf D."/>
            <person name="Wolf P.G."/>
            <person name="Yang L."/>
            <person name="Zimmer A.D."/>
            <person name="Zhu Q."/>
            <person name="Mitros T."/>
            <person name="Hellsten U."/>
            <person name="Loque D."/>
            <person name="Otillar R."/>
            <person name="Salamov A."/>
            <person name="Schmutz J."/>
            <person name="Shapiro H."/>
            <person name="Lindquist E."/>
            <person name="Lucas S."/>
            <person name="Rokhsar D."/>
            <person name="Grigoriev I.V."/>
        </authorList>
    </citation>
    <scope>NUCLEOTIDE SEQUENCE [LARGE SCALE GENOMIC DNA]</scope>
</reference>
<organism evidence="2">
    <name type="scientific">Selaginella moellendorffii</name>
    <name type="common">Spikemoss</name>
    <dbReference type="NCBI Taxonomy" id="88036"/>
    <lineage>
        <taxon>Eukaryota</taxon>
        <taxon>Viridiplantae</taxon>
        <taxon>Streptophyta</taxon>
        <taxon>Embryophyta</taxon>
        <taxon>Tracheophyta</taxon>
        <taxon>Lycopodiopsida</taxon>
        <taxon>Selaginellales</taxon>
        <taxon>Selaginellaceae</taxon>
        <taxon>Selaginella</taxon>
    </lineage>
</organism>
<dbReference type="InterPro" id="IPR021829">
    <property type="entry name" value="DUF3419"/>
</dbReference>
<dbReference type="EMBL" id="GL377679">
    <property type="protein sequence ID" value="EFJ07823.1"/>
    <property type="molecule type" value="Genomic_DNA"/>
</dbReference>